<reference evidence="2 3" key="1">
    <citation type="submission" date="2016-10" db="EMBL/GenBank/DDBJ databases">
        <title>Draft genome sequence of Coniochaeta ligniaria NRRL30616, a lignocellulolytic fungus for bioabatement of inhibitors in plant biomass hydrolysates.</title>
        <authorList>
            <consortium name="DOE Joint Genome Institute"/>
            <person name="Jimenez D.J."/>
            <person name="Hector R.E."/>
            <person name="Riley R."/>
            <person name="Sun H."/>
            <person name="Grigoriev I.V."/>
            <person name="Van Elsas J.D."/>
            <person name="Nichols N.N."/>
        </authorList>
    </citation>
    <scope>NUCLEOTIDE SEQUENCE [LARGE SCALE GENOMIC DNA]</scope>
    <source>
        <strain evidence="2 3">NRRL 30616</strain>
    </source>
</reference>
<dbReference type="InParanoid" id="A0A1J7J7D6"/>
<sequence>MNQNDKSDAQDGVTDSEARSQLSQALKDLARGEQTANALENNLSKLESKLDELLASFEDSVEEITTEKDAGGPTKSAGEGHDGNAKDLEEKRD</sequence>
<feature type="region of interest" description="Disordered" evidence="1">
    <location>
        <begin position="61"/>
        <end position="93"/>
    </location>
</feature>
<name>A0A1J7J7D6_9PEZI</name>
<evidence type="ECO:0000313" key="2">
    <source>
        <dbReference type="EMBL" id="OIW35275.1"/>
    </source>
</evidence>
<dbReference type="Proteomes" id="UP000182658">
    <property type="component" value="Unassembled WGS sequence"/>
</dbReference>
<feature type="compositionally biased region" description="Basic and acidic residues" evidence="1">
    <location>
        <begin position="78"/>
        <end position="93"/>
    </location>
</feature>
<keyword evidence="3" id="KW-1185">Reference proteome</keyword>
<feature type="region of interest" description="Disordered" evidence="1">
    <location>
        <begin position="1"/>
        <end position="21"/>
    </location>
</feature>
<accession>A0A1J7J7D6</accession>
<gene>
    <name evidence="2" type="ORF">CONLIGDRAFT_676199</name>
</gene>
<protein>
    <submittedName>
        <fullName evidence="2">Uncharacterized protein</fullName>
    </submittedName>
</protein>
<proteinExistence type="predicted"/>
<dbReference type="EMBL" id="KV875093">
    <property type="protein sequence ID" value="OIW35275.1"/>
    <property type="molecule type" value="Genomic_DNA"/>
</dbReference>
<dbReference type="AlphaFoldDB" id="A0A1J7J7D6"/>
<evidence type="ECO:0000313" key="3">
    <source>
        <dbReference type="Proteomes" id="UP000182658"/>
    </source>
</evidence>
<evidence type="ECO:0000256" key="1">
    <source>
        <dbReference type="SAM" id="MobiDB-lite"/>
    </source>
</evidence>
<organism evidence="2 3">
    <name type="scientific">Coniochaeta ligniaria NRRL 30616</name>
    <dbReference type="NCBI Taxonomy" id="1408157"/>
    <lineage>
        <taxon>Eukaryota</taxon>
        <taxon>Fungi</taxon>
        <taxon>Dikarya</taxon>
        <taxon>Ascomycota</taxon>
        <taxon>Pezizomycotina</taxon>
        <taxon>Sordariomycetes</taxon>
        <taxon>Sordariomycetidae</taxon>
        <taxon>Coniochaetales</taxon>
        <taxon>Coniochaetaceae</taxon>
        <taxon>Coniochaeta</taxon>
    </lineage>
</organism>
<dbReference type="OrthoDB" id="5398685at2759"/>